<dbReference type="GO" id="GO:0033539">
    <property type="term" value="P:fatty acid beta-oxidation using acyl-CoA dehydrogenase"/>
    <property type="evidence" value="ECO:0007669"/>
    <property type="project" value="TreeGrafter"/>
</dbReference>
<organism evidence="4 5">
    <name type="scientific">Pseudonocardia thermophila</name>
    <dbReference type="NCBI Taxonomy" id="1848"/>
    <lineage>
        <taxon>Bacteria</taxon>
        <taxon>Bacillati</taxon>
        <taxon>Actinomycetota</taxon>
        <taxon>Actinomycetes</taxon>
        <taxon>Pseudonocardiales</taxon>
        <taxon>Pseudonocardiaceae</taxon>
        <taxon>Pseudonocardia</taxon>
    </lineage>
</organism>
<dbReference type="Pfam" id="PF00441">
    <property type="entry name" value="Acyl-CoA_dh_1"/>
    <property type="match status" value="1"/>
</dbReference>
<dbReference type="InterPro" id="IPR050741">
    <property type="entry name" value="Acyl-CoA_dehydrogenase"/>
</dbReference>
<evidence type="ECO:0000313" key="4">
    <source>
        <dbReference type="EMBL" id="SHK03112.1"/>
    </source>
</evidence>
<dbReference type="RefSeq" id="WP_073455213.1">
    <property type="nucleotide sequence ID" value="NZ_FRAP01000002.1"/>
</dbReference>
<dbReference type="AlphaFoldDB" id="A0A1M6P5E2"/>
<proteinExistence type="predicted"/>
<keyword evidence="2" id="KW-0560">Oxidoreductase</keyword>
<dbReference type="Proteomes" id="UP000184363">
    <property type="component" value="Unassembled WGS sequence"/>
</dbReference>
<dbReference type="EMBL" id="FRAP01000002">
    <property type="protein sequence ID" value="SHK03112.1"/>
    <property type="molecule type" value="Genomic_DNA"/>
</dbReference>
<gene>
    <name evidence="4" type="ORF">SAMN05443637_10255</name>
</gene>
<evidence type="ECO:0000313" key="5">
    <source>
        <dbReference type="Proteomes" id="UP000184363"/>
    </source>
</evidence>
<dbReference type="PANTHER" id="PTHR48083">
    <property type="entry name" value="MEDIUM-CHAIN SPECIFIC ACYL-COA DEHYDROGENASE, MITOCHONDRIAL-RELATED"/>
    <property type="match status" value="1"/>
</dbReference>
<dbReference type="OrthoDB" id="3663644at2"/>
<accession>A0A1M6P5E2</accession>
<evidence type="ECO:0000256" key="1">
    <source>
        <dbReference type="ARBA" id="ARBA00022630"/>
    </source>
</evidence>
<reference evidence="4 5" key="1">
    <citation type="submission" date="2016-11" db="EMBL/GenBank/DDBJ databases">
        <authorList>
            <person name="Jaros S."/>
            <person name="Januszkiewicz K."/>
            <person name="Wedrychowicz H."/>
        </authorList>
    </citation>
    <scope>NUCLEOTIDE SEQUENCE [LARGE SCALE GENOMIC DNA]</scope>
    <source>
        <strain evidence="4 5">DSM 43832</strain>
    </source>
</reference>
<name>A0A1M6P5E2_PSETH</name>
<evidence type="ECO:0000259" key="3">
    <source>
        <dbReference type="Pfam" id="PF00441"/>
    </source>
</evidence>
<dbReference type="GO" id="GO:0005737">
    <property type="term" value="C:cytoplasm"/>
    <property type="evidence" value="ECO:0007669"/>
    <property type="project" value="TreeGrafter"/>
</dbReference>
<dbReference type="InterPro" id="IPR036250">
    <property type="entry name" value="AcylCo_DH-like_C"/>
</dbReference>
<keyword evidence="1" id="KW-0285">Flavoprotein</keyword>
<dbReference type="STRING" id="1848.SAMN05443637_10255"/>
<feature type="domain" description="Acyl-CoA dehydrogenase/oxidase C-terminal" evidence="3">
    <location>
        <begin position="136"/>
        <end position="267"/>
    </location>
</feature>
<keyword evidence="5" id="KW-1185">Reference proteome</keyword>
<dbReference type="PANTHER" id="PTHR48083:SF2">
    <property type="entry name" value="MEDIUM-CHAIN SPECIFIC ACYL-COA DEHYDROGENASE, MITOCHONDRIAL"/>
    <property type="match status" value="1"/>
</dbReference>
<protein>
    <submittedName>
        <fullName evidence="4">Acyl-CoA dehydrogenase, C-terminal domain</fullName>
    </submittedName>
</protein>
<sequence>MTAAAAVRDTARGLLADEELADLRRELVELGFGELVAEDPREAIALWFTEQGRAGRITGALDLLVDDAGADPVLYPLCADRGVVLDPPPTLTRVHVPGVGRAEVGQVRPAGGFARELPVALVEPRADLPDLAEPLLSRLRTALAWELIGAAERIAELTVEYVGLREQFGSPIGTRQAVRHRLADVRVALEGARVVAARTPLDDSVLAAAAKALAGRAALLACDWALQFHGAIGFTREHRLPHHVRQVRFLDGLLGSAATLTTQLGTRIAAEPAVTGAVRDVLGPAAEALP</sequence>
<dbReference type="SUPFAM" id="SSF47203">
    <property type="entry name" value="Acyl-CoA dehydrogenase C-terminal domain-like"/>
    <property type="match status" value="1"/>
</dbReference>
<dbReference type="Gene3D" id="1.20.140.10">
    <property type="entry name" value="Butyryl-CoA Dehydrogenase, subunit A, domain 3"/>
    <property type="match status" value="1"/>
</dbReference>
<evidence type="ECO:0000256" key="2">
    <source>
        <dbReference type="ARBA" id="ARBA00023002"/>
    </source>
</evidence>
<dbReference type="InterPro" id="IPR009075">
    <property type="entry name" value="AcylCo_DH/oxidase_C"/>
</dbReference>
<dbReference type="GO" id="GO:0003995">
    <property type="term" value="F:acyl-CoA dehydrogenase activity"/>
    <property type="evidence" value="ECO:0007669"/>
    <property type="project" value="TreeGrafter"/>
</dbReference>